<dbReference type="InterPro" id="IPR000515">
    <property type="entry name" value="MetI-like"/>
</dbReference>
<dbReference type="CDD" id="cd06261">
    <property type="entry name" value="TM_PBP2"/>
    <property type="match status" value="1"/>
</dbReference>
<keyword evidence="5 7" id="KW-1133">Transmembrane helix</keyword>
<evidence type="ECO:0000256" key="5">
    <source>
        <dbReference type="ARBA" id="ARBA00022989"/>
    </source>
</evidence>
<dbReference type="PANTHER" id="PTHR30183">
    <property type="entry name" value="MOLYBDENUM TRANSPORT SYSTEM PERMEASE PROTEIN MODB"/>
    <property type="match status" value="1"/>
</dbReference>
<evidence type="ECO:0000256" key="2">
    <source>
        <dbReference type="ARBA" id="ARBA00022448"/>
    </source>
</evidence>
<accession>A0AAD0JV29</accession>
<dbReference type="AlphaFoldDB" id="A0AAD0JV29"/>
<keyword evidence="2 7" id="KW-0813">Transport</keyword>
<feature type="transmembrane region" description="Helical" evidence="7">
    <location>
        <begin position="202"/>
        <end position="235"/>
    </location>
</feature>
<organism evidence="9 10">
    <name type="scientific">Dietzia psychralcaliphila</name>
    <dbReference type="NCBI Taxonomy" id="139021"/>
    <lineage>
        <taxon>Bacteria</taxon>
        <taxon>Bacillati</taxon>
        <taxon>Actinomycetota</taxon>
        <taxon>Actinomycetes</taxon>
        <taxon>Mycobacteriales</taxon>
        <taxon>Dietziaceae</taxon>
        <taxon>Dietzia</taxon>
    </lineage>
</organism>
<gene>
    <name evidence="9" type="ORF">A6048_11915</name>
</gene>
<dbReference type="EMBL" id="CP015453">
    <property type="protein sequence ID" value="AWH96083.1"/>
    <property type="molecule type" value="Genomic_DNA"/>
</dbReference>
<evidence type="ECO:0000256" key="6">
    <source>
        <dbReference type="ARBA" id="ARBA00023136"/>
    </source>
</evidence>
<dbReference type="Proteomes" id="UP000244903">
    <property type="component" value="Chromosome"/>
</dbReference>
<dbReference type="Pfam" id="PF00528">
    <property type="entry name" value="BPD_transp_1"/>
    <property type="match status" value="1"/>
</dbReference>
<feature type="transmembrane region" description="Helical" evidence="7">
    <location>
        <begin position="20"/>
        <end position="38"/>
    </location>
</feature>
<feature type="domain" description="ABC transmembrane type-1" evidence="8">
    <location>
        <begin position="76"/>
        <end position="278"/>
    </location>
</feature>
<proteinExistence type="inferred from homology"/>
<comment type="subcellular location">
    <subcellularLocation>
        <location evidence="1 7">Cell membrane</location>
        <topology evidence="1 7">Multi-pass membrane protein</topology>
    </subcellularLocation>
</comment>
<dbReference type="Gene3D" id="1.10.3720.10">
    <property type="entry name" value="MetI-like"/>
    <property type="match status" value="1"/>
</dbReference>
<keyword evidence="4 7" id="KW-0812">Transmembrane</keyword>
<feature type="transmembrane region" description="Helical" evidence="7">
    <location>
        <begin position="143"/>
        <end position="167"/>
    </location>
</feature>
<keyword evidence="6 7" id="KW-0472">Membrane</keyword>
<keyword evidence="10" id="KW-1185">Reference proteome</keyword>
<evidence type="ECO:0000313" key="10">
    <source>
        <dbReference type="Proteomes" id="UP000244903"/>
    </source>
</evidence>
<dbReference type="PROSITE" id="PS50928">
    <property type="entry name" value="ABC_TM1"/>
    <property type="match status" value="1"/>
</dbReference>
<feature type="transmembrane region" description="Helical" evidence="7">
    <location>
        <begin position="79"/>
        <end position="102"/>
    </location>
</feature>
<feature type="transmembrane region" description="Helical" evidence="7">
    <location>
        <begin position="255"/>
        <end position="278"/>
    </location>
</feature>
<evidence type="ECO:0000313" key="9">
    <source>
        <dbReference type="EMBL" id="AWH96083.1"/>
    </source>
</evidence>
<name>A0AAD0JV29_9ACTN</name>
<reference evidence="9 10" key="1">
    <citation type="submission" date="2016-04" db="EMBL/GenBank/DDBJ databases">
        <title>Complete genome sequence of the haloalkaliphilic hydrocarbon-degrading bacterium Dietzia psychralcaliphila ILA-1T, isolated from a drain of a fish product-processing plant.</title>
        <authorList>
            <person name="Zhao J."/>
            <person name="Hu B."/>
            <person name="Geng S."/>
            <person name="Nie Y."/>
            <person name="Tang Y."/>
        </authorList>
    </citation>
    <scope>NUCLEOTIDE SEQUENCE [LARGE SCALE GENOMIC DNA]</scope>
    <source>
        <strain evidence="9 10">ILA-1</strain>
    </source>
</reference>
<evidence type="ECO:0000256" key="1">
    <source>
        <dbReference type="ARBA" id="ARBA00004651"/>
    </source>
</evidence>
<feature type="transmembrane region" description="Helical" evidence="7">
    <location>
        <begin position="114"/>
        <end position="137"/>
    </location>
</feature>
<evidence type="ECO:0000256" key="4">
    <source>
        <dbReference type="ARBA" id="ARBA00022692"/>
    </source>
</evidence>
<evidence type="ECO:0000256" key="7">
    <source>
        <dbReference type="RuleBase" id="RU363032"/>
    </source>
</evidence>
<evidence type="ECO:0000256" key="3">
    <source>
        <dbReference type="ARBA" id="ARBA00022475"/>
    </source>
</evidence>
<protein>
    <recommendedName>
        <fullName evidence="8">ABC transmembrane type-1 domain-containing protein</fullName>
    </recommendedName>
</protein>
<dbReference type="RefSeq" id="WP_200837354.1">
    <property type="nucleotide sequence ID" value="NZ_CP015453.1"/>
</dbReference>
<dbReference type="SUPFAM" id="SSF161098">
    <property type="entry name" value="MetI-like"/>
    <property type="match status" value="1"/>
</dbReference>
<dbReference type="PANTHER" id="PTHR30183:SF3">
    <property type="entry name" value="MOLYBDENUM TRANSPORT SYSTEM PERMEASE PROTEIN MODB"/>
    <property type="match status" value="1"/>
</dbReference>
<dbReference type="GO" id="GO:0005886">
    <property type="term" value="C:plasma membrane"/>
    <property type="evidence" value="ECO:0007669"/>
    <property type="project" value="UniProtKB-SubCell"/>
</dbReference>
<sequence>MTVRTRVSPTAAGGPRWGWLAAVPGVVFLLAFALYPLVSLMQNAVGLGRTGLREESGLTADYLVAALSSEAIQRAVVNSLAVCVSAVGIAIALSIPLVLHLAARSHAGRNTSPVDSAFTLPVALPGTIIGFFAVVLLGNTGLLGLWFPQLAGTAYIIPGLVVAYTYFSLPRIIGPLRGAAENLDPAMPETARSLGAGRARVFVTVTLPLLLPAIIEASGTALAVALGGYGTIAVLARGDRLLPLEVVDGLSSAGFNIATASANALILAVLAAAFLLAGRAVARITERMVAR</sequence>
<keyword evidence="3" id="KW-1003">Cell membrane</keyword>
<dbReference type="InterPro" id="IPR035906">
    <property type="entry name" value="MetI-like_sf"/>
</dbReference>
<comment type="similarity">
    <text evidence="7">Belongs to the binding-protein-dependent transport system permease family.</text>
</comment>
<evidence type="ECO:0000259" key="8">
    <source>
        <dbReference type="PROSITE" id="PS50928"/>
    </source>
</evidence>
<dbReference type="GO" id="GO:0055085">
    <property type="term" value="P:transmembrane transport"/>
    <property type="evidence" value="ECO:0007669"/>
    <property type="project" value="InterPro"/>
</dbReference>
<dbReference type="KEGG" id="dpc:A6048_11915"/>